<accession>A0A0J9ES78</accession>
<gene>
    <name evidence="1" type="ORF">BDDG_12524</name>
</gene>
<dbReference type="AlphaFoldDB" id="A0A0J9ES78"/>
<proteinExistence type="predicted"/>
<reference evidence="1" key="1">
    <citation type="submission" date="2010-03" db="EMBL/GenBank/DDBJ databases">
        <title>Annotation of Blastomyces dermatitidis strain ATCC 18188.</title>
        <authorList>
            <consortium name="The Broad Institute Genome Sequencing Platform"/>
            <consortium name="Broad Institute Genome Sequencing Center for Infectious Disease."/>
            <person name="Cuomo C."/>
            <person name="Klein B."/>
            <person name="Sullivan T."/>
            <person name="Heitman J."/>
            <person name="Young S."/>
            <person name="Zeng Q."/>
            <person name="Gargeya S."/>
            <person name="Alvarado L."/>
            <person name="Berlin A.M."/>
            <person name="Chapman S.B."/>
            <person name="Chen Z."/>
            <person name="Freedman E."/>
            <person name="Gellesch M."/>
            <person name="Goldberg J."/>
            <person name="Griggs A."/>
            <person name="Gujja S."/>
            <person name="Heilman E."/>
            <person name="Heiman D."/>
            <person name="Howarth C."/>
            <person name="Mehta T."/>
            <person name="Neiman D."/>
            <person name="Pearson M."/>
            <person name="Roberts A."/>
            <person name="Saif S."/>
            <person name="Shea T."/>
            <person name="Shenoy N."/>
            <person name="Sisk P."/>
            <person name="Stolte C."/>
            <person name="Sykes S."/>
            <person name="White J."/>
            <person name="Yandava C."/>
            <person name="Haas B."/>
            <person name="Nusbaum C."/>
            <person name="Birren B."/>
        </authorList>
    </citation>
    <scope>NUCLEOTIDE SEQUENCE</scope>
    <source>
        <strain evidence="1">ATCC 18188</strain>
    </source>
</reference>
<sequence>MRLHLSTQILSLTRSLSTTGQKTSAPSTNVQLLDIKSTVPAPLACAKNSNMTGALFFYQEIAGVETLNILSYLFISFCHQESRNLFARISANKVPEDERDFTFKIMKLHPRDR</sequence>
<evidence type="ECO:0000313" key="1">
    <source>
        <dbReference type="EMBL" id="KMW68020.1"/>
    </source>
</evidence>
<organism evidence="1">
    <name type="scientific">Ajellomyces dermatitidis (strain ATCC 18188 / CBS 674.68)</name>
    <name type="common">Blastomyces dermatitidis</name>
    <dbReference type="NCBI Taxonomy" id="653446"/>
    <lineage>
        <taxon>Eukaryota</taxon>
        <taxon>Fungi</taxon>
        <taxon>Dikarya</taxon>
        <taxon>Ascomycota</taxon>
        <taxon>Pezizomycotina</taxon>
        <taxon>Eurotiomycetes</taxon>
        <taxon>Eurotiomycetidae</taxon>
        <taxon>Onygenales</taxon>
        <taxon>Ajellomycetaceae</taxon>
        <taxon>Blastomyces</taxon>
    </lineage>
</organism>
<protein>
    <submittedName>
        <fullName evidence="1">Uncharacterized protein</fullName>
    </submittedName>
</protein>
<dbReference type="Proteomes" id="UP000007802">
    <property type="component" value="Unassembled WGS sequence"/>
</dbReference>
<dbReference type="EMBL" id="GG749445">
    <property type="protein sequence ID" value="KMW68020.1"/>
    <property type="molecule type" value="Genomic_DNA"/>
</dbReference>
<name>A0A0J9ES78_AJEDA</name>